<evidence type="ECO:0000256" key="2">
    <source>
        <dbReference type="SAM" id="MobiDB-lite"/>
    </source>
</evidence>
<keyword evidence="5" id="KW-1185">Reference proteome</keyword>
<organism evidence="4 5">
    <name type="scientific">Sporidiobolus salmonicolor</name>
    <name type="common">Yeast-like fungus</name>
    <name type="synonym">Sporobolomyces salmonicolor</name>
    <dbReference type="NCBI Taxonomy" id="5005"/>
    <lineage>
        <taxon>Eukaryota</taxon>
        <taxon>Fungi</taxon>
        <taxon>Dikarya</taxon>
        <taxon>Basidiomycota</taxon>
        <taxon>Pucciniomycotina</taxon>
        <taxon>Microbotryomycetes</taxon>
        <taxon>Sporidiobolales</taxon>
        <taxon>Sporidiobolaceae</taxon>
        <taxon>Sporobolomyces</taxon>
    </lineage>
</organism>
<sequence>MNDYASSHHQRPRSVATGHTGISRRSSVASRQSQLIKKNTGQSPLRPCSRPTECTRLRRSSHPCLASVFAQLAPPSSVPRSALTRDRSYTGPHELRPSDILIERFQAWKRLVKNLIAYFEGIADIESNTAKELTKLGGVIQVPFREGNQFLGEGGVQDIFFGVVRSSSRPARVGSSCSLLPRLLQRERTRLIADHHANLAKTVEGSIVQHLQKLRTELKAHIKNIQQDTGKLAASVAKERELSTKMITDLARSITMLKNTPMGVHAKEDPWCVSLRRRPRAGLTRTLDGVVPTHRYTNSLVARQLQKQVHEENALQKSIIIMQQNSEHFEEGVVRAIQMAWSTFDEWNSRASSAVQETWQTMGQLMRSVAPTTEWIAFASRSEYLLDPDTPLRNPMTINYPGKDDPSVIPVHQGILERKKRYTKTYKESFYILTPAGYLHEHLSSDLSKHPSPELSLFLPECTLGAPSNPHARSHKFHIEGKKALGGGVGQKNGLFAMDASFTFRARSHDEMLEWWNDCKQLSKVYLTASEPFDRSGPVPAAVRAAGYVTDEDEEEEGGSSVEEETDEEEEEEDEEDETDYEVEQDHRHHAHHAHGHAQGTQPQPQQAYQQHAPNLAPVAAAPQSQSQATATEAPPYSVPAESAGIQLAPSGYALEKKGPAAPTGPGPESNGHGDAGTSGAPREEVPSSSAAATHAAAESEEDSEDEDEEEEEEAEDEEEEHHEEHAKPGLLGRFVEALGGSSSSSPPPSSPVQAHAASASKE</sequence>
<dbReference type="PANTHER" id="PTHR31941">
    <property type="entry name" value="CYTOSKELETAL SIGNALING PROTEIN SLM1"/>
    <property type="match status" value="1"/>
</dbReference>
<dbReference type="EMBL" id="CENE01000047">
    <property type="protein sequence ID" value="CEQ43065.1"/>
    <property type="molecule type" value="Genomic_DNA"/>
</dbReference>
<dbReference type="InterPro" id="IPR043453">
    <property type="entry name" value="Slm1_PH"/>
</dbReference>
<name>A0A0D6ETY4_SPOSA</name>
<feature type="compositionally biased region" description="Low complexity" evidence="2">
    <location>
        <begin position="752"/>
        <end position="763"/>
    </location>
</feature>
<gene>
    <name evidence="4" type="primary">SPOSA6832_04959</name>
</gene>
<evidence type="ECO:0000259" key="3">
    <source>
        <dbReference type="PROSITE" id="PS50003"/>
    </source>
</evidence>
<dbReference type="Gene3D" id="2.30.29.30">
    <property type="entry name" value="Pleckstrin-homology domain (PH domain)/Phosphotyrosine-binding domain (PTB)"/>
    <property type="match status" value="1"/>
</dbReference>
<evidence type="ECO:0000313" key="5">
    <source>
        <dbReference type="Proteomes" id="UP000243876"/>
    </source>
</evidence>
<dbReference type="SUPFAM" id="SSF103657">
    <property type="entry name" value="BAR/IMD domain-like"/>
    <property type="match status" value="1"/>
</dbReference>
<feature type="compositionally biased region" description="Low complexity" evidence="2">
    <location>
        <begin position="597"/>
        <end position="635"/>
    </location>
</feature>
<feature type="region of interest" description="Disordered" evidence="2">
    <location>
        <begin position="549"/>
        <end position="763"/>
    </location>
</feature>
<feature type="compositionally biased region" description="Acidic residues" evidence="2">
    <location>
        <begin position="699"/>
        <end position="722"/>
    </location>
</feature>
<feature type="non-terminal residue" evidence="4">
    <location>
        <position position="1"/>
    </location>
</feature>
<dbReference type="PROSITE" id="PS50003">
    <property type="entry name" value="PH_DOMAIN"/>
    <property type="match status" value="1"/>
</dbReference>
<evidence type="ECO:0000313" key="4">
    <source>
        <dbReference type="EMBL" id="CEQ43065.1"/>
    </source>
</evidence>
<feature type="compositionally biased region" description="Low complexity" evidence="2">
    <location>
        <begin position="23"/>
        <end position="34"/>
    </location>
</feature>
<dbReference type="Gene3D" id="1.20.1270.60">
    <property type="entry name" value="Arfaptin homology (AH) domain/BAR domain"/>
    <property type="match status" value="1"/>
</dbReference>
<dbReference type="AlphaFoldDB" id="A0A0D6ETY4"/>
<feature type="compositionally biased region" description="Acidic residues" evidence="2">
    <location>
        <begin position="550"/>
        <end position="583"/>
    </location>
</feature>
<dbReference type="InterPro" id="IPR001849">
    <property type="entry name" value="PH_domain"/>
</dbReference>
<dbReference type="SUPFAM" id="SSF50729">
    <property type="entry name" value="PH domain-like"/>
    <property type="match status" value="1"/>
</dbReference>
<evidence type="ECO:0000256" key="1">
    <source>
        <dbReference type="ARBA" id="ARBA00022553"/>
    </source>
</evidence>
<dbReference type="PANTHER" id="PTHR31941:SF1">
    <property type="entry name" value="CYTOSKELETAL SIGNALING PROTEIN SLM1"/>
    <property type="match status" value="1"/>
</dbReference>
<keyword evidence="1" id="KW-0597">Phosphoprotein</keyword>
<dbReference type="OrthoDB" id="5598057at2759"/>
<protein>
    <submittedName>
        <fullName evidence="4">SPOSA6832_04959-mRNA-1:cds</fullName>
    </submittedName>
</protein>
<dbReference type="InterPro" id="IPR046868">
    <property type="entry name" value="BAR_4"/>
</dbReference>
<feature type="domain" description="PH" evidence="3">
    <location>
        <begin position="409"/>
        <end position="524"/>
    </location>
</feature>
<dbReference type="Proteomes" id="UP000243876">
    <property type="component" value="Unassembled WGS sequence"/>
</dbReference>
<feature type="region of interest" description="Disordered" evidence="2">
    <location>
        <begin position="1"/>
        <end position="53"/>
    </location>
</feature>
<accession>A0A0D6ETY4</accession>
<dbReference type="InterPro" id="IPR046869">
    <property type="entry name" value="SLM1/RGC1-like_PH"/>
</dbReference>
<dbReference type="SMART" id="SM00233">
    <property type="entry name" value="PH"/>
    <property type="match status" value="1"/>
</dbReference>
<dbReference type="InterPro" id="IPR011993">
    <property type="entry name" value="PH-like_dom_sf"/>
</dbReference>
<dbReference type="Pfam" id="PF20399">
    <property type="entry name" value="PH_20"/>
    <property type="match status" value="1"/>
</dbReference>
<proteinExistence type="predicted"/>
<dbReference type="Pfam" id="PF20400">
    <property type="entry name" value="BAR_4"/>
    <property type="match status" value="2"/>
</dbReference>
<dbReference type="CDD" id="cd13311">
    <property type="entry name" value="PH_Slm1"/>
    <property type="match status" value="1"/>
</dbReference>
<reference evidence="5" key="1">
    <citation type="submission" date="2015-02" db="EMBL/GenBank/DDBJ databases">
        <authorList>
            <person name="Gon?alves P."/>
        </authorList>
    </citation>
    <scope>NUCLEOTIDE SEQUENCE [LARGE SCALE GENOMIC DNA]</scope>
</reference>
<dbReference type="InterPro" id="IPR027267">
    <property type="entry name" value="AH/BAR_dom_sf"/>
</dbReference>